<dbReference type="Proteomes" id="UP000238916">
    <property type="component" value="Unassembled WGS sequence"/>
</dbReference>
<accession>A0A2U3LH27</accession>
<dbReference type="InterPro" id="IPR007159">
    <property type="entry name" value="SpoVT-AbrB_dom"/>
</dbReference>
<gene>
    <name evidence="2" type="ORF">SBF1_4990012</name>
</gene>
<sequence length="106" mass="11979">MTNKQLGKSFGIVQMKRRSSITIGKEVRKALNLADEGDVFEMIVEDGRIILEPKKLVPADQAWYWSEEWQAGEREAREDIASGRVIRARSVEELMEKLNSGDEGGV</sequence>
<dbReference type="NCBIfam" id="TIGR01439">
    <property type="entry name" value="lp_hng_hel_AbrB"/>
    <property type="match status" value="1"/>
</dbReference>
<dbReference type="AlphaFoldDB" id="A0A2U3LH27"/>
<proteinExistence type="predicted"/>
<dbReference type="Gene3D" id="2.10.260.10">
    <property type="match status" value="1"/>
</dbReference>
<dbReference type="EMBL" id="OMOF01000444">
    <property type="protein sequence ID" value="SPF51116.1"/>
    <property type="molecule type" value="Genomic_DNA"/>
</dbReference>
<name>A0A2U3LH27_9FIRM</name>
<dbReference type="GO" id="GO:0003677">
    <property type="term" value="F:DNA binding"/>
    <property type="evidence" value="ECO:0007669"/>
    <property type="project" value="InterPro"/>
</dbReference>
<organism evidence="2 3">
    <name type="scientific">Candidatus Desulfosporosinus infrequens</name>
    <dbReference type="NCBI Taxonomy" id="2043169"/>
    <lineage>
        <taxon>Bacteria</taxon>
        <taxon>Bacillati</taxon>
        <taxon>Bacillota</taxon>
        <taxon>Clostridia</taxon>
        <taxon>Eubacteriales</taxon>
        <taxon>Desulfitobacteriaceae</taxon>
        <taxon>Desulfosporosinus</taxon>
    </lineage>
</organism>
<protein>
    <recommendedName>
        <fullName evidence="1">SpoVT-AbrB domain-containing protein</fullName>
    </recommendedName>
</protein>
<dbReference type="SMART" id="SM00966">
    <property type="entry name" value="SpoVT_AbrB"/>
    <property type="match status" value="1"/>
</dbReference>
<evidence type="ECO:0000313" key="3">
    <source>
        <dbReference type="Proteomes" id="UP000238916"/>
    </source>
</evidence>
<evidence type="ECO:0000313" key="2">
    <source>
        <dbReference type="EMBL" id="SPF51116.1"/>
    </source>
</evidence>
<reference evidence="3" key="1">
    <citation type="submission" date="2018-02" db="EMBL/GenBank/DDBJ databases">
        <authorList>
            <person name="Hausmann B."/>
        </authorList>
    </citation>
    <scope>NUCLEOTIDE SEQUENCE [LARGE SCALE GENOMIC DNA]</scope>
    <source>
        <strain evidence="3">Peat soil MAG SbF1</strain>
    </source>
</reference>
<evidence type="ECO:0000259" key="1">
    <source>
        <dbReference type="SMART" id="SM00966"/>
    </source>
</evidence>
<dbReference type="SUPFAM" id="SSF89447">
    <property type="entry name" value="AbrB/MazE/MraZ-like"/>
    <property type="match status" value="1"/>
</dbReference>
<dbReference type="InterPro" id="IPR037914">
    <property type="entry name" value="SpoVT-AbrB_sf"/>
</dbReference>
<dbReference type="Pfam" id="PF04014">
    <property type="entry name" value="MazE_antitoxin"/>
    <property type="match status" value="1"/>
</dbReference>
<feature type="domain" description="SpoVT-AbrB" evidence="1">
    <location>
        <begin position="13"/>
        <end position="59"/>
    </location>
</feature>